<evidence type="ECO:0000256" key="1">
    <source>
        <dbReference type="ARBA" id="ARBA00022723"/>
    </source>
</evidence>
<dbReference type="EMBL" id="JH432134">
    <property type="status" value="NOT_ANNOTATED_CDS"/>
    <property type="molecule type" value="Genomic_DNA"/>
</dbReference>
<reference evidence="5" key="2">
    <citation type="submission" date="2015-02" db="UniProtKB">
        <authorList>
            <consortium name="EnsemblMetazoa"/>
        </authorList>
    </citation>
    <scope>IDENTIFICATION</scope>
</reference>
<dbReference type="InterPro" id="IPR007588">
    <property type="entry name" value="Znf_FLYWCH"/>
</dbReference>
<dbReference type="Proteomes" id="UP000014500">
    <property type="component" value="Unassembled WGS sequence"/>
</dbReference>
<evidence type="ECO:0000313" key="6">
    <source>
        <dbReference type="Proteomes" id="UP000014500"/>
    </source>
</evidence>
<keyword evidence="1" id="KW-0479">Metal-binding</keyword>
<evidence type="ECO:0000256" key="3">
    <source>
        <dbReference type="ARBA" id="ARBA00022833"/>
    </source>
</evidence>
<name>T1JF07_STRMM</name>
<evidence type="ECO:0000313" key="5">
    <source>
        <dbReference type="EnsemblMetazoa" id="SMAR012411-PA"/>
    </source>
</evidence>
<organism evidence="5 6">
    <name type="scientific">Strigamia maritima</name>
    <name type="common">European centipede</name>
    <name type="synonym">Geophilus maritimus</name>
    <dbReference type="NCBI Taxonomy" id="126957"/>
    <lineage>
        <taxon>Eukaryota</taxon>
        <taxon>Metazoa</taxon>
        <taxon>Ecdysozoa</taxon>
        <taxon>Arthropoda</taxon>
        <taxon>Myriapoda</taxon>
        <taxon>Chilopoda</taxon>
        <taxon>Pleurostigmophora</taxon>
        <taxon>Geophilomorpha</taxon>
        <taxon>Linotaeniidae</taxon>
        <taxon>Strigamia</taxon>
    </lineage>
</organism>
<reference evidence="6" key="1">
    <citation type="submission" date="2011-05" db="EMBL/GenBank/DDBJ databases">
        <authorList>
            <person name="Richards S.R."/>
            <person name="Qu J."/>
            <person name="Jiang H."/>
            <person name="Jhangiani S.N."/>
            <person name="Agravi P."/>
            <person name="Goodspeed R."/>
            <person name="Gross S."/>
            <person name="Mandapat C."/>
            <person name="Jackson L."/>
            <person name="Mathew T."/>
            <person name="Pu L."/>
            <person name="Thornton R."/>
            <person name="Saada N."/>
            <person name="Wilczek-Boney K.B."/>
            <person name="Lee S."/>
            <person name="Kovar C."/>
            <person name="Wu Y."/>
            <person name="Scherer S.E."/>
            <person name="Worley K.C."/>
            <person name="Muzny D.M."/>
            <person name="Gibbs R."/>
        </authorList>
    </citation>
    <scope>NUCLEOTIDE SEQUENCE</scope>
    <source>
        <strain evidence="6">Brora</strain>
    </source>
</reference>
<proteinExistence type="predicted"/>
<keyword evidence="6" id="KW-1185">Reference proteome</keyword>
<feature type="domain" description="FLYWCH-type" evidence="4">
    <location>
        <begin position="7"/>
        <end position="64"/>
    </location>
</feature>
<evidence type="ECO:0000259" key="4">
    <source>
        <dbReference type="Pfam" id="PF04500"/>
    </source>
</evidence>
<dbReference type="Gene3D" id="2.20.25.240">
    <property type="match status" value="1"/>
</dbReference>
<keyword evidence="2" id="KW-0863">Zinc-finger</keyword>
<dbReference type="AlphaFoldDB" id="T1JF07"/>
<sequence length="136" mass="15533">MNISVEKTNRGNPKLCIDGYACKKLSEKIYWKCENFRNPCGGRVMTNTNVIQPHIIIPPSEHSHPPNGARGIAHNLKIKIKNFKKKNKKIKKKFGQMTICLANHAPFVRRLFVRMVVCPTNDHSDKDKCTAIDYNS</sequence>
<dbReference type="Pfam" id="PF04500">
    <property type="entry name" value="FLYWCH"/>
    <property type="match status" value="1"/>
</dbReference>
<protein>
    <recommendedName>
        <fullName evidence="4">FLYWCH-type domain-containing protein</fullName>
    </recommendedName>
</protein>
<dbReference type="GO" id="GO:0008270">
    <property type="term" value="F:zinc ion binding"/>
    <property type="evidence" value="ECO:0007669"/>
    <property type="project" value="UniProtKB-KW"/>
</dbReference>
<keyword evidence="3" id="KW-0862">Zinc</keyword>
<evidence type="ECO:0000256" key="2">
    <source>
        <dbReference type="ARBA" id="ARBA00022771"/>
    </source>
</evidence>
<accession>T1JF07</accession>
<dbReference type="EnsemblMetazoa" id="SMAR012411-RA">
    <property type="protein sequence ID" value="SMAR012411-PA"/>
    <property type="gene ID" value="SMAR012411"/>
</dbReference>
<dbReference type="HOGENOM" id="CLU_1878011_0_0_1"/>